<evidence type="ECO:0000256" key="1">
    <source>
        <dbReference type="ARBA" id="ARBA00003989"/>
    </source>
</evidence>
<keyword evidence="3 4" id="KW-0732">Signal</keyword>
<name>A0A2S2CVH5_9PROT</name>
<proteinExistence type="predicted"/>
<evidence type="ECO:0000313" key="5">
    <source>
        <dbReference type="EMBL" id="AWK88512.1"/>
    </source>
</evidence>
<keyword evidence="6" id="KW-1185">Reference proteome</keyword>
<organism evidence="5 6">
    <name type="scientific">Azospirillum thermophilum</name>
    <dbReference type="NCBI Taxonomy" id="2202148"/>
    <lineage>
        <taxon>Bacteria</taxon>
        <taxon>Pseudomonadati</taxon>
        <taxon>Pseudomonadota</taxon>
        <taxon>Alphaproteobacteria</taxon>
        <taxon>Rhodospirillales</taxon>
        <taxon>Azospirillaceae</taxon>
        <taxon>Azospirillum</taxon>
    </lineage>
</organism>
<reference evidence="6" key="1">
    <citation type="submission" date="2018-05" db="EMBL/GenBank/DDBJ databases">
        <title>Azospirillum thermophila sp. nov., a novel isolated from hot spring.</title>
        <authorList>
            <person name="Zhao Z."/>
        </authorList>
    </citation>
    <scope>NUCLEOTIDE SEQUENCE [LARGE SCALE GENOMIC DNA]</scope>
    <source>
        <strain evidence="6">CFH 70021</strain>
    </source>
</reference>
<evidence type="ECO:0000256" key="4">
    <source>
        <dbReference type="SAM" id="SignalP"/>
    </source>
</evidence>
<evidence type="ECO:0000313" key="6">
    <source>
        <dbReference type="Proteomes" id="UP000245629"/>
    </source>
</evidence>
<comment type="function">
    <text evidence="1">May be involved in the biogenesis of curli organelles.</text>
</comment>
<protein>
    <recommendedName>
        <fullName evidence="2">Curli production assembly/transport component CsgF</fullName>
    </recommendedName>
</protein>
<feature type="signal peptide" evidence="4">
    <location>
        <begin position="1"/>
        <end position="28"/>
    </location>
</feature>
<feature type="chain" id="PRO_5015658440" description="Curli production assembly/transport component CsgF" evidence="4">
    <location>
        <begin position="29"/>
        <end position="143"/>
    </location>
</feature>
<evidence type="ECO:0000256" key="2">
    <source>
        <dbReference type="ARBA" id="ARBA00014031"/>
    </source>
</evidence>
<accession>A0A2S2CVH5</accession>
<dbReference type="KEGG" id="azz:DEW08_20850"/>
<dbReference type="Proteomes" id="UP000245629">
    <property type="component" value="Chromosome 3"/>
</dbReference>
<dbReference type="Pfam" id="PF10614">
    <property type="entry name" value="CsgF"/>
    <property type="match status" value="1"/>
</dbReference>
<dbReference type="RefSeq" id="WP_109330869.1">
    <property type="nucleotide sequence ID" value="NZ_CP029354.1"/>
</dbReference>
<gene>
    <name evidence="5" type="ORF">DEW08_20850</name>
</gene>
<evidence type="ECO:0000256" key="3">
    <source>
        <dbReference type="ARBA" id="ARBA00022729"/>
    </source>
</evidence>
<sequence length="143" mass="14730">MRKSAIILALGALGFAALVGPAAGPACAGELRYRPINPSFGGDPFNSSHLLGIANAINKFEDPKSSASATTLDATDSFANTIQASVLSRVASQIADQIYGEHAKTSGTAVVGGTTLQWAQVNGQIKLTLNNGKSTQIIELPAY</sequence>
<dbReference type="OrthoDB" id="1443407at2"/>
<dbReference type="EMBL" id="CP029354">
    <property type="protein sequence ID" value="AWK88512.1"/>
    <property type="molecule type" value="Genomic_DNA"/>
</dbReference>
<dbReference type="InterPro" id="IPR018893">
    <property type="entry name" value="T8SS_CsgF"/>
</dbReference>
<dbReference type="AlphaFoldDB" id="A0A2S2CVH5"/>